<dbReference type="Gene3D" id="3.40.50.2000">
    <property type="entry name" value="Glycogen Phosphorylase B"/>
    <property type="match status" value="2"/>
</dbReference>
<keyword evidence="3" id="KW-0808">Transferase</keyword>
<feature type="domain" description="Glycosyl transferase family 1" evidence="1">
    <location>
        <begin position="192"/>
        <end position="357"/>
    </location>
</feature>
<dbReference type="AlphaFoldDB" id="A0A0G1NNL4"/>
<sequence>MRIGIFTNNYKPIASGVTVSIDDFREGLKKLGHNTFVFAPNFPGYRDQDKDNFRYPSASITRKTKYPIPLPSKRAQDFFEEKHIELVHSQHPWGVGRYGLKLARRFGVPVIFTNHTMYPLYIDYLPKILPRKILMELVERSAIRYANKTDAVIAPTESIKEYLVGKGVKVPISVVSSGVDKEVLDKAPAANLRKRFSIPRDHTLLLNLSRVGPEKNLPTILEAYERVLKKFPKTSLVFAGGGAFLEALKEIASSMGLGKKVFFTDVVQVEERGGYFREGDIFVHSSLSETQGLVIVDSIMVGVPVVAIRANGVKDVIEDGVSGLLTENSAEALAAGVIKLMKDKKLRAKLAKGARERAKKYTIEVTSKKLEEVYKKVLKGVNSS</sequence>
<dbReference type="InterPro" id="IPR001296">
    <property type="entry name" value="Glyco_trans_1"/>
</dbReference>
<evidence type="ECO:0000313" key="3">
    <source>
        <dbReference type="EMBL" id="KKU22214.1"/>
    </source>
</evidence>
<gene>
    <name evidence="3" type="ORF">UX31_C0005G0024</name>
</gene>
<dbReference type="InterPro" id="IPR050194">
    <property type="entry name" value="Glycosyltransferase_grp1"/>
</dbReference>
<dbReference type="GO" id="GO:0016757">
    <property type="term" value="F:glycosyltransferase activity"/>
    <property type="evidence" value="ECO:0007669"/>
    <property type="project" value="InterPro"/>
</dbReference>
<dbReference type="InterPro" id="IPR028098">
    <property type="entry name" value="Glyco_trans_4-like_N"/>
</dbReference>
<dbReference type="EMBL" id="LCLS01000005">
    <property type="protein sequence ID" value="KKU22214.1"/>
    <property type="molecule type" value="Genomic_DNA"/>
</dbReference>
<dbReference type="PANTHER" id="PTHR45947">
    <property type="entry name" value="SULFOQUINOVOSYL TRANSFERASE SQD2"/>
    <property type="match status" value="1"/>
</dbReference>
<proteinExistence type="predicted"/>
<dbReference type="PANTHER" id="PTHR45947:SF3">
    <property type="entry name" value="SULFOQUINOVOSYL TRANSFERASE SQD2"/>
    <property type="match status" value="1"/>
</dbReference>
<dbReference type="Proteomes" id="UP000034107">
    <property type="component" value="Unassembled WGS sequence"/>
</dbReference>
<organism evidence="3 4">
    <name type="scientific">Candidatus Nomurabacteria bacterium GW2011_GWA1_46_11</name>
    <dbReference type="NCBI Taxonomy" id="1618732"/>
    <lineage>
        <taxon>Bacteria</taxon>
        <taxon>Candidatus Nomuraibacteriota</taxon>
    </lineage>
</organism>
<dbReference type="Pfam" id="PF00534">
    <property type="entry name" value="Glycos_transf_1"/>
    <property type="match status" value="1"/>
</dbReference>
<feature type="domain" description="Glycosyltransferase subfamily 4-like N-terminal" evidence="2">
    <location>
        <begin position="15"/>
        <end position="182"/>
    </location>
</feature>
<dbReference type="SUPFAM" id="SSF53756">
    <property type="entry name" value="UDP-Glycosyltransferase/glycogen phosphorylase"/>
    <property type="match status" value="1"/>
</dbReference>
<evidence type="ECO:0000259" key="2">
    <source>
        <dbReference type="Pfam" id="PF13439"/>
    </source>
</evidence>
<reference evidence="3 4" key="1">
    <citation type="journal article" date="2015" name="Nature">
        <title>rRNA introns, odd ribosomes, and small enigmatic genomes across a large radiation of phyla.</title>
        <authorList>
            <person name="Brown C.T."/>
            <person name="Hug L.A."/>
            <person name="Thomas B.C."/>
            <person name="Sharon I."/>
            <person name="Castelle C.J."/>
            <person name="Singh A."/>
            <person name="Wilkins M.J."/>
            <person name="Williams K.H."/>
            <person name="Banfield J.F."/>
        </authorList>
    </citation>
    <scope>NUCLEOTIDE SEQUENCE [LARGE SCALE GENOMIC DNA]</scope>
</reference>
<evidence type="ECO:0000313" key="4">
    <source>
        <dbReference type="Proteomes" id="UP000034107"/>
    </source>
</evidence>
<dbReference type="Pfam" id="PF13439">
    <property type="entry name" value="Glyco_transf_4"/>
    <property type="match status" value="1"/>
</dbReference>
<evidence type="ECO:0000259" key="1">
    <source>
        <dbReference type="Pfam" id="PF00534"/>
    </source>
</evidence>
<protein>
    <submittedName>
        <fullName evidence="3">Glycosyltransferase</fullName>
    </submittedName>
</protein>
<comment type="caution">
    <text evidence="3">The sequence shown here is derived from an EMBL/GenBank/DDBJ whole genome shotgun (WGS) entry which is preliminary data.</text>
</comment>
<name>A0A0G1NNL4_9BACT</name>
<accession>A0A0G1NNL4</accession>